<dbReference type="InterPro" id="IPR023149">
    <property type="entry name" value="Trans_acon_MeTrfase_C"/>
</dbReference>
<dbReference type="CDD" id="cd02440">
    <property type="entry name" value="AdoMet_MTases"/>
    <property type="match status" value="1"/>
</dbReference>
<dbReference type="SUPFAM" id="SSF53335">
    <property type="entry name" value="S-adenosyl-L-methionine-dependent methyltransferases"/>
    <property type="match status" value="1"/>
</dbReference>
<gene>
    <name evidence="2" type="ORF">BJP36_21820</name>
</gene>
<dbReference type="PANTHER" id="PTHR43861">
    <property type="entry name" value="TRANS-ACONITATE 2-METHYLTRANSFERASE-RELATED"/>
    <property type="match status" value="1"/>
</dbReference>
<feature type="domain" description="Methyltransferase type 11" evidence="1">
    <location>
        <begin position="39"/>
        <end position="136"/>
    </location>
</feature>
<dbReference type="AlphaFoldDB" id="A0A1D9G3E6"/>
<proteinExistence type="predicted"/>
<dbReference type="Gene3D" id="3.40.50.150">
    <property type="entry name" value="Vaccinia Virus protein VP39"/>
    <property type="match status" value="1"/>
</dbReference>
<dbReference type="GO" id="GO:0030798">
    <property type="term" value="F:trans-aconitate 2-methyltransferase activity"/>
    <property type="evidence" value="ECO:0007669"/>
    <property type="project" value="InterPro"/>
</dbReference>
<evidence type="ECO:0000313" key="2">
    <source>
        <dbReference type="EMBL" id="AOY82149.1"/>
    </source>
</evidence>
<evidence type="ECO:0000259" key="1">
    <source>
        <dbReference type="Pfam" id="PF08241"/>
    </source>
</evidence>
<reference evidence="3" key="1">
    <citation type="submission" date="2016-10" db="EMBL/GenBank/DDBJ databases">
        <title>Comparative genomics uncovers the prolific and rare metabolic potential of the cyanobacterial genus Moorea.</title>
        <authorList>
            <person name="Leao T."/>
            <person name="Castelao G."/>
            <person name="Korobeynikov A."/>
            <person name="Monroe E.A."/>
            <person name="Podell S."/>
            <person name="Glukhov E."/>
            <person name="Allen E."/>
            <person name="Gerwick W.H."/>
            <person name="Gerwick L."/>
        </authorList>
    </citation>
    <scope>NUCLEOTIDE SEQUENCE [LARGE SCALE GENOMIC DNA]</scope>
    <source>
        <strain evidence="3">JHB</strain>
    </source>
</reference>
<dbReference type="Proteomes" id="UP000176944">
    <property type="component" value="Chromosome"/>
</dbReference>
<evidence type="ECO:0000313" key="3">
    <source>
        <dbReference type="Proteomes" id="UP000176944"/>
    </source>
</evidence>
<dbReference type="InterPro" id="IPR029063">
    <property type="entry name" value="SAM-dependent_MTases_sf"/>
</dbReference>
<dbReference type="EMBL" id="CP017708">
    <property type="protein sequence ID" value="AOY82149.1"/>
    <property type="molecule type" value="Genomic_DNA"/>
</dbReference>
<dbReference type="Pfam" id="PF08241">
    <property type="entry name" value="Methyltransf_11"/>
    <property type="match status" value="1"/>
</dbReference>
<dbReference type="PANTHER" id="PTHR43861:SF1">
    <property type="entry name" value="TRANS-ACONITATE 2-METHYLTRANSFERASE"/>
    <property type="match status" value="1"/>
</dbReference>
<organism evidence="2 3">
    <name type="scientific">Moorena producens (strain JHB)</name>
    <dbReference type="NCBI Taxonomy" id="1454205"/>
    <lineage>
        <taxon>Bacteria</taxon>
        <taxon>Bacillati</taxon>
        <taxon>Cyanobacteriota</taxon>
        <taxon>Cyanophyceae</taxon>
        <taxon>Coleofasciculales</taxon>
        <taxon>Coleofasciculaceae</taxon>
        <taxon>Moorena</taxon>
    </lineage>
</organism>
<sequence>MTNKNQWNADDYAKNSSAQLTWAKELIEKLSLIGNETLLDIGCGDGKITAEFASIIKNGSVLGIDSSQTMVELARKTFPAVKYPNLEFKFMDATSINLNHSFDVVFSNAVLHWINDHGSVLKGVRNHLKPHGKLLFQMGGKGNARELLLIIEEVITYTDWKEYFIDFTFPYSFYGIEDYQTWLPENGFKAERLQLIPKDMQHQGKEGLKGWLRTTWFPYTNRLPQELKETFLNTVVDRYIEHYPIDSQGLTHVKMVRLEVEAYGIER</sequence>
<dbReference type="InterPro" id="IPR013216">
    <property type="entry name" value="Methyltransf_11"/>
</dbReference>
<protein>
    <submittedName>
        <fullName evidence="2">Methyltransferase domain-containing protein</fullName>
    </submittedName>
</protein>
<dbReference type="GO" id="GO:0032259">
    <property type="term" value="P:methylation"/>
    <property type="evidence" value="ECO:0007669"/>
    <property type="project" value="UniProtKB-KW"/>
</dbReference>
<accession>A0A1D9G3E6</accession>
<keyword evidence="2" id="KW-0489">Methyltransferase</keyword>
<keyword evidence="2" id="KW-0808">Transferase</keyword>
<name>A0A1D9G3E6_MOOP1</name>
<dbReference type="Gene3D" id="1.10.150.290">
    <property type="entry name" value="S-adenosyl-L-methionine-dependent methyltransferases"/>
    <property type="match status" value="1"/>
</dbReference>